<feature type="domain" description="Serine aminopeptidase S33" evidence="1">
    <location>
        <begin position="77"/>
        <end position="291"/>
    </location>
</feature>
<keyword evidence="2" id="KW-0378">Hydrolase</keyword>
<reference evidence="2 3" key="1">
    <citation type="submission" date="2016-10" db="EMBL/GenBank/DDBJ databases">
        <authorList>
            <person name="de Groot N.N."/>
        </authorList>
    </citation>
    <scope>NUCLEOTIDE SEQUENCE [LARGE SCALE GENOMIC DNA]</scope>
    <source>
        <strain evidence="2 3">DSM 10495</strain>
    </source>
</reference>
<protein>
    <submittedName>
        <fullName evidence="2">Lysophospholipase, alpha-beta hydrolase superfamily</fullName>
    </submittedName>
</protein>
<dbReference type="Gene3D" id="3.40.50.1820">
    <property type="entry name" value="alpha/beta hydrolase"/>
    <property type="match status" value="1"/>
</dbReference>
<dbReference type="SUPFAM" id="SSF53474">
    <property type="entry name" value="alpha/beta-Hydrolases"/>
    <property type="match status" value="1"/>
</dbReference>
<dbReference type="AlphaFoldDB" id="A0A1H4Q5A1"/>
<dbReference type="Pfam" id="PF12146">
    <property type="entry name" value="Hydrolase_4"/>
    <property type="match status" value="1"/>
</dbReference>
<dbReference type="RefSeq" id="WP_066212576.1">
    <property type="nucleotide sequence ID" value="NZ_FNSN01000003.1"/>
</dbReference>
<proteinExistence type="predicted"/>
<evidence type="ECO:0000313" key="2">
    <source>
        <dbReference type="EMBL" id="SEC14622.1"/>
    </source>
</evidence>
<dbReference type="PANTHER" id="PTHR43194:SF2">
    <property type="entry name" value="PEROXISOMAL MEMBRANE PROTEIN LPX1"/>
    <property type="match status" value="1"/>
</dbReference>
<evidence type="ECO:0000313" key="3">
    <source>
        <dbReference type="Proteomes" id="UP000182652"/>
    </source>
</evidence>
<dbReference type="PANTHER" id="PTHR43194">
    <property type="entry name" value="HYDROLASE ALPHA/BETA FOLD FAMILY"/>
    <property type="match status" value="1"/>
</dbReference>
<sequence length="363" mass="41562">MTRSPLRVRTWQQDVLFNDFEQCLLPLEPDEEGAVSATLVRRKPKRELSSEARAHDWPSWLAAVRQRREHRHDHEDHNVVLYLHGWADYFLQTELADYFEDHGASFYALDLRKFGRSLHEYQTAGYTDDLDVYDEEIEAALTVIREEAAVRGVPEERLRVHLMGHSLGGLVAALWADRHPGRLASVILNSPWLELQGSTLVRSIASQLVEPFARADPKHAFPLPEMPAYWKSVSDKAYGEWHIVSAWRPRESFPIRAGWIRAVMNGHARVQHGLDIDAPVLIMLSERSKIQTGYTDELKTLDAVIDVQETAKRALGISRRVAVFRYRGAIHDIFMSARHVREQAYKESMDWLVQTAAESTAAP</sequence>
<organism evidence="2 3">
    <name type="scientific">Arthrobacter woluwensis</name>
    <dbReference type="NCBI Taxonomy" id="156980"/>
    <lineage>
        <taxon>Bacteria</taxon>
        <taxon>Bacillati</taxon>
        <taxon>Actinomycetota</taxon>
        <taxon>Actinomycetes</taxon>
        <taxon>Micrococcales</taxon>
        <taxon>Micrococcaceae</taxon>
        <taxon>Arthrobacter</taxon>
    </lineage>
</organism>
<evidence type="ECO:0000259" key="1">
    <source>
        <dbReference type="Pfam" id="PF12146"/>
    </source>
</evidence>
<dbReference type="OrthoDB" id="9801217at2"/>
<dbReference type="InterPro" id="IPR050228">
    <property type="entry name" value="Carboxylesterase_BioH"/>
</dbReference>
<accession>A0A1H4Q5A1</accession>
<keyword evidence="3" id="KW-1185">Reference proteome</keyword>
<dbReference type="InterPro" id="IPR022742">
    <property type="entry name" value="Hydrolase_4"/>
</dbReference>
<dbReference type="GO" id="GO:0016787">
    <property type="term" value="F:hydrolase activity"/>
    <property type="evidence" value="ECO:0007669"/>
    <property type="project" value="UniProtKB-KW"/>
</dbReference>
<dbReference type="EMBL" id="FNSN01000003">
    <property type="protein sequence ID" value="SEC14622.1"/>
    <property type="molecule type" value="Genomic_DNA"/>
</dbReference>
<name>A0A1H4Q5A1_9MICC</name>
<dbReference type="Proteomes" id="UP000182652">
    <property type="component" value="Unassembled WGS sequence"/>
</dbReference>
<dbReference type="InterPro" id="IPR029058">
    <property type="entry name" value="AB_hydrolase_fold"/>
</dbReference>
<gene>
    <name evidence="2" type="ORF">SAMN04489745_2184</name>
</gene>
<dbReference type="STRING" id="156980.SAMN04489745_2184"/>